<name>A0A645IRL7_9ZZZZ</name>
<accession>A0A645IRL7</accession>
<dbReference type="EMBL" id="VSSQ01119662">
    <property type="protein sequence ID" value="MPN52999.1"/>
    <property type="molecule type" value="Genomic_DNA"/>
</dbReference>
<reference evidence="1" key="1">
    <citation type="submission" date="2019-08" db="EMBL/GenBank/DDBJ databases">
        <authorList>
            <person name="Kucharzyk K."/>
            <person name="Murdoch R.W."/>
            <person name="Higgins S."/>
            <person name="Loffler F."/>
        </authorList>
    </citation>
    <scope>NUCLEOTIDE SEQUENCE</scope>
</reference>
<sequence length="135" mass="15224">MQHRFSVIPVLRIRHHHQLFIHHAILQHVGAITHQVARFGPVFTACHVGFLHRIERKTGSEIGEPRQRLIQLHSQGAGINSGHTELIGRHFAINDRLGVIDPCQRGKPGKGGQRFRIHQALPAIDKILGGHRRTI</sequence>
<organism evidence="1">
    <name type="scientific">bioreactor metagenome</name>
    <dbReference type="NCBI Taxonomy" id="1076179"/>
    <lineage>
        <taxon>unclassified sequences</taxon>
        <taxon>metagenomes</taxon>
        <taxon>ecological metagenomes</taxon>
    </lineage>
</organism>
<evidence type="ECO:0000313" key="1">
    <source>
        <dbReference type="EMBL" id="MPN52999.1"/>
    </source>
</evidence>
<protein>
    <submittedName>
        <fullName evidence="1">Uncharacterized protein</fullName>
    </submittedName>
</protein>
<dbReference type="AlphaFoldDB" id="A0A645IRL7"/>
<proteinExistence type="predicted"/>
<comment type="caution">
    <text evidence="1">The sequence shown here is derived from an EMBL/GenBank/DDBJ whole genome shotgun (WGS) entry which is preliminary data.</text>
</comment>
<gene>
    <name evidence="1" type="ORF">SDC9_200662</name>
</gene>